<keyword evidence="1" id="KW-1133">Transmembrane helix</keyword>
<feature type="transmembrane region" description="Helical" evidence="1">
    <location>
        <begin position="62"/>
        <end position="83"/>
    </location>
</feature>
<feature type="transmembrane region" description="Helical" evidence="1">
    <location>
        <begin position="95"/>
        <end position="114"/>
    </location>
</feature>
<sequence length="140" mass="14890">MHVFAHPLTQCLVCAVGFGIWPILRQYYGLPVGLAMSIMSVVQFFVVLGFSNFSPAPSVQGTVLFVLFGAIPSGVAIFCYGLLLDQGKGVVTTWLPVMAVMVPIVMVIGGVLLLGETMTMQKIIGVGVACYSIYLLSTSP</sequence>
<dbReference type="AlphaFoldDB" id="A0A0G0N9B2"/>
<name>A0A0G0N9B2_9BACT</name>
<evidence type="ECO:0000256" key="1">
    <source>
        <dbReference type="SAM" id="Phobius"/>
    </source>
</evidence>
<evidence type="ECO:0000313" key="2">
    <source>
        <dbReference type="EMBL" id="KKR12749.1"/>
    </source>
</evidence>
<accession>A0A0G0N9B2</accession>
<dbReference type="SUPFAM" id="SSF103481">
    <property type="entry name" value="Multidrug resistance efflux transporter EmrE"/>
    <property type="match status" value="1"/>
</dbReference>
<evidence type="ECO:0000313" key="3">
    <source>
        <dbReference type="Proteomes" id="UP000034665"/>
    </source>
</evidence>
<dbReference type="Gene3D" id="1.10.3730.20">
    <property type="match status" value="1"/>
</dbReference>
<comment type="caution">
    <text evidence="2">The sequence shown here is derived from an EMBL/GenBank/DDBJ whole genome shotgun (WGS) entry which is preliminary data.</text>
</comment>
<gene>
    <name evidence="2" type="ORF">UT41_C0001G0293</name>
</gene>
<keyword evidence="1" id="KW-0472">Membrane</keyword>
<feature type="transmembrane region" description="Helical" evidence="1">
    <location>
        <begin position="7"/>
        <end position="24"/>
    </location>
</feature>
<feature type="transmembrane region" description="Helical" evidence="1">
    <location>
        <begin position="30"/>
        <end position="50"/>
    </location>
</feature>
<keyword evidence="1" id="KW-0812">Transmembrane</keyword>
<dbReference type="Proteomes" id="UP000034665">
    <property type="component" value="Unassembled WGS sequence"/>
</dbReference>
<dbReference type="EMBL" id="LBWR01000001">
    <property type="protein sequence ID" value="KKR12749.1"/>
    <property type="molecule type" value="Genomic_DNA"/>
</dbReference>
<dbReference type="InterPro" id="IPR037185">
    <property type="entry name" value="EmrE-like"/>
</dbReference>
<proteinExistence type="predicted"/>
<dbReference type="STRING" id="1619013.UT41_C0001G0293"/>
<organism evidence="2 3">
    <name type="scientific">Candidatus Wolfebacteria bacterium GW2011_GWC2_39_22</name>
    <dbReference type="NCBI Taxonomy" id="1619013"/>
    <lineage>
        <taxon>Bacteria</taxon>
        <taxon>Candidatus Wolfeibacteriota</taxon>
    </lineage>
</organism>
<reference evidence="2 3" key="1">
    <citation type="journal article" date="2015" name="Nature">
        <title>rRNA introns, odd ribosomes, and small enigmatic genomes across a large radiation of phyla.</title>
        <authorList>
            <person name="Brown C.T."/>
            <person name="Hug L.A."/>
            <person name="Thomas B.C."/>
            <person name="Sharon I."/>
            <person name="Castelle C.J."/>
            <person name="Singh A."/>
            <person name="Wilkins M.J."/>
            <person name="Williams K.H."/>
            <person name="Banfield J.F."/>
        </authorList>
    </citation>
    <scope>NUCLEOTIDE SEQUENCE [LARGE SCALE GENOMIC DNA]</scope>
</reference>
<evidence type="ECO:0008006" key="4">
    <source>
        <dbReference type="Google" id="ProtNLM"/>
    </source>
</evidence>
<protein>
    <recommendedName>
        <fullName evidence="4">EamA domain-containing protein</fullName>
    </recommendedName>
</protein>